<dbReference type="EMBL" id="JAANCM010000002">
    <property type="protein sequence ID" value="NHT74921.1"/>
    <property type="molecule type" value="Genomic_DNA"/>
</dbReference>
<evidence type="ECO:0000256" key="1">
    <source>
        <dbReference type="SAM" id="Coils"/>
    </source>
</evidence>
<protein>
    <submittedName>
        <fullName evidence="2">Uncharacterized protein</fullName>
    </submittedName>
</protein>
<organism evidence="2 3">
    <name type="scientific">Ferranicluibacter rubi</name>
    <dbReference type="NCBI Taxonomy" id="2715133"/>
    <lineage>
        <taxon>Bacteria</taxon>
        <taxon>Pseudomonadati</taxon>
        <taxon>Pseudomonadota</taxon>
        <taxon>Alphaproteobacteria</taxon>
        <taxon>Hyphomicrobiales</taxon>
        <taxon>Rhizobiaceae</taxon>
        <taxon>Ferranicluibacter</taxon>
    </lineage>
</organism>
<keyword evidence="1" id="KW-0175">Coiled coil</keyword>
<accession>A0AA43ZD13</accession>
<proteinExistence type="predicted"/>
<reference evidence="2" key="1">
    <citation type="submission" date="2020-03" db="EMBL/GenBank/DDBJ databases">
        <title>Ferranicluibacter endophyticum gen. nov., sp. nov., a new genus isolated from Rubus ulmifolius Schott. stem.</title>
        <authorList>
            <person name="Roca-Couso R."/>
            <person name="Flores-Felix J.D."/>
            <person name="Igual J.M."/>
            <person name="Rivas R."/>
        </authorList>
    </citation>
    <scope>NUCLEOTIDE SEQUENCE</scope>
    <source>
        <strain evidence="2">CRRU44</strain>
    </source>
</reference>
<keyword evidence="3" id="KW-1185">Reference proteome</keyword>
<comment type="caution">
    <text evidence="2">The sequence shown here is derived from an EMBL/GenBank/DDBJ whole genome shotgun (WGS) entry which is preliminary data.</text>
</comment>
<gene>
    <name evidence="2" type="ORF">G8E10_04030</name>
</gene>
<dbReference type="Proteomes" id="UP001155840">
    <property type="component" value="Unassembled WGS sequence"/>
</dbReference>
<feature type="coiled-coil region" evidence="1">
    <location>
        <begin position="11"/>
        <end position="38"/>
    </location>
</feature>
<dbReference type="AlphaFoldDB" id="A0AA43ZD13"/>
<sequence length="54" mass="6031">MMQGQGLMIVIDVLGIELDALKREVLRLRSEVERLKTEGGIACESDDDTAVTRR</sequence>
<evidence type="ECO:0000313" key="3">
    <source>
        <dbReference type="Proteomes" id="UP001155840"/>
    </source>
</evidence>
<dbReference type="RefSeq" id="WP_165910680.1">
    <property type="nucleotide sequence ID" value="NZ_JAANCM010000002.1"/>
</dbReference>
<name>A0AA43ZD13_9HYPH</name>
<evidence type="ECO:0000313" key="2">
    <source>
        <dbReference type="EMBL" id="NHT74921.1"/>
    </source>
</evidence>